<evidence type="ECO:0000313" key="5">
    <source>
        <dbReference type="Proteomes" id="UP000588083"/>
    </source>
</evidence>
<dbReference type="AlphaFoldDB" id="A0A6V8Q6B6"/>
<dbReference type="EMBL" id="BLRZ01000156">
    <property type="protein sequence ID" value="GFP31068.1"/>
    <property type="molecule type" value="Genomic_DNA"/>
</dbReference>
<evidence type="ECO:0000313" key="4">
    <source>
        <dbReference type="Proteomes" id="UP000569018"/>
    </source>
</evidence>
<proteinExistence type="predicted"/>
<evidence type="ECO:0000313" key="3">
    <source>
        <dbReference type="EMBL" id="GFP40147.1"/>
    </source>
</evidence>
<dbReference type="SUPFAM" id="SSF69304">
    <property type="entry name" value="Tricorn protease N-terminal domain"/>
    <property type="match status" value="1"/>
</dbReference>
<dbReference type="Pfam" id="PF12690">
    <property type="entry name" value="BsuPI"/>
    <property type="match status" value="1"/>
</dbReference>
<evidence type="ECO:0000259" key="1">
    <source>
        <dbReference type="Pfam" id="PF12690"/>
    </source>
</evidence>
<dbReference type="SUPFAM" id="SSF82171">
    <property type="entry name" value="DPP6 N-terminal domain-like"/>
    <property type="match status" value="1"/>
</dbReference>
<name>A0A6V8Q6B6_9ACTN</name>
<feature type="domain" description="Intracellular proteinase inhibitor BsuPI" evidence="1">
    <location>
        <begin position="248"/>
        <end position="339"/>
    </location>
</feature>
<dbReference type="RefSeq" id="WP_176236127.1">
    <property type="nucleotide sequence ID" value="NZ_BLSD01000152.1"/>
</dbReference>
<dbReference type="InterPro" id="IPR038144">
    <property type="entry name" value="IPI"/>
</dbReference>
<organism evidence="3 4">
    <name type="scientific">Candidatus Hakubella thermalkaliphila</name>
    <dbReference type="NCBI Taxonomy" id="2754717"/>
    <lineage>
        <taxon>Bacteria</taxon>
        <taxon>Bacillati</taxon>
        <taxon>Actinomycetota</taxon>
        <taxon>Actinomycetota incertae sedis</taxon>
        <taxon>Candidatus Hakubellales</taxon>
        <taxon>Candidatus Hakubellaceae</taxon>
        <taxon>Candidatus Hakubella</taxon>
    </lineage>
</organism>
<accession>A0A6V8Q6B6</accession>
<protein>
    <recommendedName>
        <fullName evidence="1">Intracellular proteinase inhibitor BsuPI domain-containing protein</fullName>
    </recommendedName>
</protein>
<dbReference type="InterPro" id="IPR011042">
    <property type="entry name" value="6-blade_b-propeller_TolB-like"/>
</dbReference>
<dbReference type="EMBL" id="BLSD01000152">
    <property type="protein sequence ID" value="GFP40147.1"/>
    <property type="molecule type" value="Genomic_DNA"/>
</dbReference>
<dbReference type="Gene3D" id="2.60.40.2360">
    <property type="entry name" value="Intracellular proteinase inhibitor BsuPI"/>
    <property type="match status" value="1"/>
</dbReference>
<dbReference type="InterPro" id="IPR020481">
    <property type="entry name" value="Intracell_prot_inh_BsuPI"/>
</dbReference>
<evidence type="ECO:0000313" key="2">
    <source>
        <dbReference type="EMBL" id="GFP31068.1"/>
    </source>
</evidence>
<keyword evidence="5" id="KW-1185">Reference proteome</keyword>
<dbReference type="Proteomes" id="UP000569018">
    <property type="component" value="Unassembled WGS sequence"/>
</dbReference>
<reference evidence="4 5" key="1">
    <citation type="journal article" date="2020" name="Front. Microbiol.">
        <title>Single-cell genomics of novel Actinobacteria with the Wood-Ljungdahl pathway discovered in a serpentinizing system.</title>
        <authorList>
            <person name="Merino N."/>
            <person name="Kawai M."/>
            <person name="Boyd E.S."/>
            <person name="Colman D.R."/>
            <person name="McGlynn S.E."/>
            <person name="Nealson K.H."/>
            <person name="Kurokawa K."/>
            <person name="Hongoh Y."/>
        </authorList>
    </citation>
    <scope>NUCLEOTIDE SEQUENCE [LARGE SCALE GENOMIC DNA]</scope>
    <source>
        <strain evidence="2 5">S34</strain>
        <strain evidence="3 4">S47</strain>
    </source>
</reference>
<dbReference type="Gene3D" id="2.120.10.30">
    <property type="entry name" value="TolB, C-terminal domain"/>
    <property type="match status" value="1"/>
</dbReference>
<gene>
    <name evidence="2" type="ORF">HKBW3S34_01987</name>
    <name evidence="3" type="ORF">HKBW3S47_01844</name>
</gene>
<comment type="caution">
    <text evidence="3">The sequence shown here is derived from an EMBL/GenBank/DDBJ whole genome shotgun (WGS) entry which is preliminary data.</text>
</comment>
<dbReference type="Pfam" id="PF07676">
    <property type="entry name" value="PD40"/>
    <property type="match status" value="2"/>
</dbReference>
<sequence>MKRIELMFHDGCKRPFELFLTPRALYKGLDKMLSLDLSTLQVEELDFPPIDPHELVDYDIRRKDGKIVFIEKEWKGDKAHHWLTVSEEDGRNQVRLFGLIDSRGIEYLLDELISDPTWSPNGGKIAFWYRDYKRGQDILAIINASGKNVKEVYQLKFVNGISAGSGLAWSPNGKKIAYAVNGWIWLINSDGSGEPRRLVQGYDPSWAFVPAERVERSTDRQDSIPEDIRVDTLSSGNFEATFSIDPYTTTGGEIRLALEVKNIEDKKDTIVFNSAQMYDFWVTDAQGQELWRWSADKAFAQVIQEVPLSPGQGMGFAETYNATGLSPGIYTVYARVNSSQLEGELT</sequence>
<dbReference type="InterPro" id="IPR011659">
    <property type="entry name" value="WD40"/>
</dbReference>
<dbReference type="Proteomes" id="UP000588083">
    <property type="component" value="Unassembled WGS sequence"/>
</dbReference>